<dbReference type="RefSeq" id="WP_183509747.1">
    <property type="nucleotide sequence ID" value="NZ_BAABGK010000103.1"/>
</dbReference>
<protein>
    <submittedName>
        <fullName evidence="1">Ribosomal protein L7Ae-like RNA K-turn-binding protein</fullName>
    </submittedName>
</protein>
<comment type="caution">
    <text evidence="1">The sequence shown here is derived from an EMBL/GenBank/DDBJ whole genome shotgun (WGS) entry which is preliminary data.</text>
</comment>
<name>A0A839QEN3_9MICC</name>
<dbReference type="InterPro" id="IPR040701">
    <property type="entry name" value="Bact_RF_family2"/>
</dbReference>
<evidence type="ECO:0000313" key="1">
    <source>
        <dbReference type="EMBL" id="MBB2994370.1"/>
    </source>
</evidence>
<proteinExistence type="predicted"/>
<evidence type="ECO:0000313" key="2">
    <source>
        <dbReference type="Proteomes" id="UP000523000"/>
    </source>
</evidence>
<keyword evidence="1" id="KW-0689">Ribosomal protein</keyword>
<dbReference type="EMBL" id="JACHVS010000001">
    <property type="protein sequence ID" value="MBB2994370.1"/>
    <property type="molecule type" value="Genomic_DNA"/>
</dbReference>
<accession>A0A839QEN3</accession>
<sequence length="380" mass="40316">MASRAGSTGIDASLYRRDGAWCTALVDVSLGTTAAREAVDQLPDTVSRLLTSQQAGPSDIAALAGALVPAEGYSSPVARFVAVNNGEVVVDEIISGIAVGAPEVDCGPFPNLVPLARARGGQFPYVVAEVGRDGGEIRLHHSGYEGWTEERKVAGDADEAHHAKKVPGRYSEAANQANTEEVWRRNAEEIAVQIDELARENYARLIVLAGDVKARELVGSRLAEANRANVRVLDQHTRTGGADLALFAQEVSACVAEVLANDIRDLADKVANRSGTGRRNVAFGFDEVVQALQQSQAETVIVARYQDDESLMALSAEPWLAAEDSADHSELVVGSWPAPEVLLRATALTDGAIRYVPDGVLPHGVGIAALLRWPTGDMPS</sequence>
<dbReference type="AlphaFoldDB" id="A0A839QEN3"/>
<reference evidence="1 2" key="1">
    <citation type="submission" date="2020-08" db="EMBL/GenBank/DDBJ databases">
        <title>Sequencing the genomes of 1000 actinobacteria strains.</title>
        <authorList>
            <person name="Klenk H.-P."/>
        </authorList>
    </citation>
    <scope>NUCLEOTIDE SEQUENCE [LARGE SCALE GENOMIC DNA]</scope>
    <source>
        <strain evidence="1 2">DSM 22826</strain>
    </source>
</reference>
<dbReference type="Pfam" id="PF18844">
    <property type="entry name" value="baeRF_family2"/>
    <property type="match status" value="1"/>
</dbReference>
<keyword evidence="1" id="KW-0687">Ribonucleoprotein</keyword>
<dbReference type="GO" id="GO:0005840">
    <property type="term" value="C:ribosome"/>
    <property type="evidence" value="ECO:0007669"/>
    <property type="project" value="UniProtKB-KW"/>
</dbReference>
<dbReference type="Proteomes" id="UP000523000">
    <property type="component" value="Unassembled WGS sequence"/>
</dbReference>
<organism evidence="1 2">
    <name type="scientific">Paeniglutamicibacter cryotolerans</name>
    <dbReference type="NCBI Taxonomy" id="670079"/>
    <lineage>
        <taxon>Bacteria</taxon>
        <taxon>Bacillati</taxon>
        <taxon>Actinomycetota</taxon>
        <taxon>Actinomycetes</taxon>
        <taxon>Micrococcales</taxon>
        <taxon>Micrococcaceae</taxon>
        <taxon>Paeniglutamicibacter</taxon>
    </lineage>
</organism>
<keyword evidence="2" id="KW-1185">Reference proteome</keyword>
<gene>
    <name evidence="1" type="ORF">E9229_000561</name>
</gene>